<sequence length="147" mass="15485">MNLAELLDRTGLDALDHLERELSVPVLDGLQAQGDLLVLPLAMLGTVTVPTRAPWHPVPPEGVELLRGAAGGNPHTLVSDRGTCGWTPAVHDPLGLAIAAFENTAPAFLVHPEHGGSGVAPGRWLVRRQQERGAARGSGPRRVLVAD</sequence>
<protein>
    <submittedName>
        <fullName evidence="1">Uncharacterized protein</fullName>
    </submittedName>
</protein>
<accession>A0ABV4CCG8</accession>
<dbReference type="Proteomes" id="UP001564626">
    <property type="component" value="Unassembled WGS sequence"/>
</dbReference>
<proteinExistence type="predicted"/>
<keyword evidence="2" id="KW-1185">Reference proteome</keyword>
<gene>
    <name evidence="1" type="ORF">AB8O55_02200</name>
</gene>
<organism evidence="1 2">
    <name type="scientific">Saccharopolyspora cebuensis</name>
    <dbReference type="NCBI Taxonomy" id="418759"/>
    <lineage>
        <taxon>Bacteria</taxon>
        <taxon>Bacillati</taxon>
        <taxon>Actinomycetota</taxon>
        <taxon>Actinomycetes</taxon>
        <taxon>Pseudonocardiales</taxon>
        <taxon>Pseudonocardiaceae</taxon>
        <taxon>Saccharopolyspora</taxon>
    </lineage>
</organism>
<dbReference type="RefSeq" id="WP_345360980.1">
    <property type="nucleotide sequence ID" value="NZ_BAABII010000005.1"/>
</dbReference>
<dbReference type="EMBL" id="JBGEHV010000002">
    <property type="protein sequence ID" value="MEY8038198.1"/>
    <property type="molecule type" value="Genomic_DNA"/>
</dbReference>
<reference evidence="1 2" key="1">
    <citation type="submission" date="2024-08" db="EMBL/GenBank/DDBJ databases">
        <title>Genome mining of Saccharopolyspora cebuensis PGLac3 from Nigerian medicinal plant.</title>
        <authorList>
            <person name="Ezeobiora C.E."/>
            <person name="Igbokwe N.H."/>
            <person name="Amin D.H."/>
            <person name="Mendie U.E."/>
        </authorList>
    </citation>
    <scope>NUCLEOTIDE SEQUENCE [LARGE SCALE GENOMIC DNA]</scope>
    <source>
        <strain evidence="1 2">PGLac3</strain>
    </source>
</reference>
<evidence type="ECO:0000313" key="1">
    <source>
        <dbReference type="EMBL" id="MEY8038198.1"/>
    </source>
</evidence>
<comment type="caution">
    <text evidence="1">The sequence shown here is derived from an EMBL/GenBank/DDBJ whole genome shotgun (WGS) entry which is preliminary data.</text>
</comment>
<evidence type="ECO:0000313" key="2">
    <source>
        <dbReference type="Proteomes" id="UP001564626"/>
    </source>
</evidence>
<name>A0ABV4CCG8_9PSEU</name>